<evidence type="ECO:0000256" key="2">
    <source>
        <dbReference type="ARBA" id="ARBA00022679"/>
    </source>
</evidence>
<comment type="caution">
    <text evidence="4">The sequence shown here is derived from an EMBL/GenBank/DDBJ whole genome shotgun (WGS) entry which is preliminary data.</text>
</comment>
<dbReference type="Gene3D" id="3.40.50.2000">
    <property type="entry name" value="Glycogen Phosphorylase B"/>
    <property type="match status" value="2"/>
</dbReference>
<dbReference type="InterPro" id="IPR001296">
    <property type="entry name" value="Glyco_trans_1"/>
</dbReference>
<evidence type="ECO:0000313" key="4">
    <source>
        <dbReference type="EMBL" id="GAA3656034.1"/>
    </source>
</evidence>
<name>A0ABP7BBW3_9MICO</name>
<accession>A0ABP7BBW3</accession>
<dbReference type="InterPro" id="IPR050194">
    <property type="entry name" value="Glycosyltransferase_grp1"/>
</dbReference>
<dbReference type="RefSeq" id="WP_221858815.1">
    <property type="nucleotide sequence ID" value="NZ_BAAAYV010000006.1"/>
</dbReference>
<protein>
    <recommendedName>
        <fullName evidence="1">D-inositol 3-phosphate glycosyltransferase</fullName>
    </recommendedName>
</protein>
<feature type="domain" description="Glycosyl transferase family 1" evidence="3">
    <location>
        <begin position="207"/>
        <end position="360"/>
    </location>
</feature>
<evidence type="ECO:0000256" key="1">
    <source>
        <dbReference type="ARBA" id="ARBA00021292"/>
    </source>
</evidence>
<dbReference type="EMBL" id="BAAAYV010000006">
    <property type="protein sequence ID" value="GAA3656034.1"/>
    <property type="molecule type" value="Genomic_DNA"/>
</dbReference>
<dbReference type="CDD" id="cd03801">
    <property type="entry name" value="GT4_PimA-like"/>
    <property type="match status" value="1"/>
</dbReference>
<dbReference type="SUPFAM" id="SSF53756">
    <property type="entry name" value="UDP-Glycosyltransferase/glycogen phosphorylase"/>
    <property type="match status" value="1"/>
</dbReference>
<proteinExistence type="predicted"/>
<sequence>MKVLIVSTDYGPGRSGGVATVVRFLTDALKHRDVHVEVASLQMSRAAAESRRLLAPRTWARGPISTRADEEGLVVHLVGAPLAEIEFSRFLPRAPLDALMNAADRVVIVAGTPAAALAAARTVTPAVLQVATLGWWERRAQVNEARGIMKLYRMLMRAALAVADQRGIRVADTVLVENQRMLAWAARRARRRVLLAPPGVDTERFVPGARDEDDPYFVYVGRMGDPRKNMGGLLRAYAQYRQLSAAPSRLVLAGLTRPLPHDAALIAQLGLTGSVEVRSPVGEEELVMLLQGASAFVSASTEEGLGLTFIEALSCGTPVVTTDTDGAMMVIRDGIDGRIVGGGEAVVCDLAKAMLEWERPTRRVRDTCRQRAVEVFSVEATAGIYVREILAVSARRASE</sequence>
<dbReference type="Proteomes" id="UP001410795">
    <property type="component" value="Unassembled WGS sequence"/>
</dbReference>
<keyword evidence="5" id="KW-1185">Reference proteome</keyword>
<dbReference type="Pfam" id="PF00534">
    <property type="entry name" value="Glycos_transf_1"/>
    <property type="match status" value="1"/>
</dbReference>
<dbReference type="PANTHER" id="PTHR45947:SF3">
    <property type="entry name" value="SULFOQUINOVOSYL TRANSFERASE SQD2"/>
    <property type="match status" value="1"/>
</dbReference>
<dbReference type="PANTHER" id="PTHR45947">
    <property type="entry name" value="SULFOQUINOVOSYL TRANSFERASE SQD2"/>
    <property type="match status" value="1"/>
</dbReference>
<evidence type="ECO:0000313" key="5">
    <source>
        <dbReference type="Proteomes" id="UP001410795"/>
    </source>
</evidence>
<evidence type="ECO:0000259" key="3">
    <source>
        <dbReference type="Pfam" id="PF00534"/>
    </source>
</evidence>
<gene>
    <name evidence="4" type="ORF">GCM10022202_15340</name>
</gene>
<organism evidence="4 5">
    <name type="scientific">Microbacterium marinilacus</name>
    <dbReference type="NCBI Taxonomy" id="415209"/>
    <lineage>
        <taxon>Bacteria</taxon>
        <taxon>Bacillati</taxon>
        <taxon>Actinomycetota</taxon>
        <taxon>Actinomycetes</taxon>
        <taxon>Micrococcales</taxon>
        <taxon>Microbacteriaceae</taxon>
        <taxon>Microbacterium</taxon>
    </lineage>
</organism>
<reference evidence="5" key="1">
    <citation type="journal article" date="2019" name="Int. J. Syst. Evol. Microbiol.">
        <title>The Global Catalogue of Microorganisms (GCM) 10K type strain sequencing project: providing services to taxonomists for standard genome sequencing and annotation.</title>
        <authorList>
            <consortium name="The Broad Institute Genomics Platform"/>
            <consortium name="The Broad Institute Genome Sequencing Center for Infectious Disease"/>
            <person name="Wu L."/>
            <person name="Ma J."/>
        </authorList>
    </citation>
    <scope>NUCLEOTIDE SEQUENCE [LARGE SCALE GENOMIC DNA]</scope>
    <source>
        <strain evidence="5">JCM 16546</strain>
    </source>
</reference>
<keyword evidence="2" id="KW-0808">Transferase</keyword>